<evidence type="ECO:0000256" key="2">
    <source>
        <dbReference type="ARBA" id="ARBA00008531"/>
    </source>
</evidence>
<name>A0A3B0VFI1_9ZZZZ</name>
<feature type="compositionally biased region" description="Low complexity" evidence="10">
    <location>
        <begin position="24"/>
        <end position="35"/>
    </location>
</feature>
<keyword evidence="5" id="KW-0547">Nucleotide-binding</keyword>
<dbReference type="InterPro" id="IPR003593">
    <property type="entry name" value="AAA+_ATPase"/>
</dbReference>
<dbReference type="CDD" id="cd17874">
    <property type="entry name" value="FtsY"/>
    <property type="match status" value="1"/>
</dbReference>
<dbReference type="InterPro" id="IPR000897">
    <property type="entry name" value="SRP54_GTPase_dom"/>
</dbReference>
<dbReference type="NCBIfam" id="TIGR00064">
    <property type="entry name" value="ftsY"/>
    <property type="match status" value="1"/>
</dbReference>
<evidence type="ECO:0000256" key="4">
    <source>
        <dbReference type="ARBA" id="ARBA00022490"/>
    </source>
</evidence>
<dbReference type="SMART" id="SM00962">
    <property type="entry name" value="SRP54"/>
    <property type="match status" value="1"/>
</dbReference>
<keyword evidence="3" id="KW-1003">Cell membrane</keyword>
<evidence type="ECO:0000256" key="8">
    <source>
        <dbReference type="ARBA" id="ARBA00023136"/>
    </source>
</evidence>
<feature type="region of interest" description="Disordered" evidence="10">
    <location>
        <begin position="1"/>
        <end position="40"/>
    </location>
</feature>
<keyword evidence="4" id="KW-0963">Cytoplasm</keyword>
<dbReference type="InterPro" id="IPR004390">
    <property type="entry name" value="SR_rcpt_FtsY"/>
</dbReference>
<dbReference type="AlphaFoldDB" id="A0A3B0VFI1"/>
<dbReference type="Pfam" id="PF00448">
    <property type="entry name" value="SRP54"/>
    <property type="match status" value="1"/>
</dbReference>
<dbReference type="PANTHER" id="PTHR43134:SF1">
    <property type="entry name" value="SIGNAL RECOGNITION PARTICLE RECEPTOR SUBUNIT ALPHA"/>
    <property type="match status" value="1"/>
</dbReference>
<dbReference type="InterPro" id="IPR013822">
    <property type="entry name" value="Signal_recog_particl_SRP54_hlx"/>
</dbReference>
<evidence type="ECO:0000256" key="9">
    <source>
        <dbReference type="ARBA" id="ARBA00023170"/>
    </source>
</evidence>
<dbReference type="GO" id="GO:0006614">
    <property type="term" value="P:SRP-dependent cotranslational protein targeting to membrane"/>
    <property type="evidence" value="ECO:0007669"/>
    <property type="project" value="InterPro"/>
</dbReference>
<dbReference type="SUPFAM" id="SSF47364">
    <property type="entry name" value="Domain of the SRP/SRP receptor G-proteins"/>
    <property type="match status" value="1"/>
</dbReference>
<keyword evidence="7" id="KW-0342">GTP-binding</keyword>
<comment type="similarity">
    <text evidence="2">Belongs to the GTP-binding SRP family.</text>
</comment>
<dbReference type="EMBL" id="UOEX01000273">
    <property type="protein sequence ID" value="VAW39053.1"/>
    <property type="molecule type" value="Genomic_DNA"/>
</dbReference>
<dbReference type="InterPro" id="IPR042101">
    <property type="entry name" value="SRP54_N_sf"/>
</dbReference>
<keyword evidence="8" id="KW-0472">Membrane</keyword>
<gene>
    <name evidence="12" type="ORF">MNBD_DELTA03-1284</name>
</gene>
<sequence length="346" mass="37870">MLGWFKKKKEKNKAADTVDHQEPKAAVSSPPAAAAAPPPEVQSEGLFKRLKNGLHKTRESLVKRVDALFLGKKEIDAELLDELEEVLITADLGVQTVTEMLEEARNQVARKELADISALRAFLQDKMTGYLSKNYKSAEKPDSGPFVIMVLGVNGVGKTTTIGKLAYKFKESGNKVLMVAADTFRAAAIDQLKIWGERTGVEVSAQKPGADPSSVVFDALEYAGSRDFDVILVDTAGRLHTQVNLIEELKKIKRVMNRKCPGAPHEVMLVLDATTGQNALSQTKLFNEAVELTALTLTKLDGTAKGGIVVNICREFSIPIRFIGVGEQMTDLRDFDAHDFIKAIFT</sequence>
<proteinExistence type="inferred from homology"/>
<dbReference type="Pfam" id="PF02881">
    <property type="entry name" value="SRP54_N"/>
    <property type="match status" value="1"/>
</dbReference>
<dbReference type="InterPro" id="IPR027417">
    <property type="entry name" value="P-loop_NTPase"/>
</dbReference>
<dbReference type="SMART" id="SM00963">
    <property type="entry name" value="SRP54_N"/>
    <property type="match status" value="1"/>
</dbReference>
<evidence type="ECO:0000313" key="12">
    <source>
        <dbReference type="EMBL" id="VAW39053.1"/>
    </source>
</evidence>
<reference evidence="12" key="1">
    <citation type="submission" date="2018-06" db="EMBL/GenBank/DDBJ databases">
        <authorList>
            <person name="Zhirakovskaya E."/>
        </authorList>
    </citation>
    <scope>NUCLEOTIDE SEQUENCE</scope>
</reference>
<feature type="domain" description="SRP54-type proteins GTP-binding" evidence="11">
    <location>
        <begin position="319"/>
        <end position="332"/>
    </location>
</feature>
<evidence type="ECO:0000256" key="1">
    <source>
        <dbReference type="ARBA" id="ARBA00004413"/>
    </source>
</evidence>
<dbReference type="GO" id="GO:0003924">
    <property type="term" value="F:GTPase activity"/>
    <property type="evidence" value="ECO:0007669"/>
    <property type="project" value="TreeGrafter"/>
</dbReference>
<evidence type="ECO:0000256" key="5">
    <source>
        <dbReference type="ARBA" id="ARBA00022741"/>
    </source>
</evidence>
<protein>
    <submittedName>
        <fullName evidence="12">Signal recognition particle receptor FtsY</fullName>
    </submittedName>
</protein>
<dbReference type="HAMAP" id="MF_00920">
    <property type="entry name" value="FtsY"/>
    <property type="match status" value="1"/>
</dbReference>
<evidence type="ECO:0000256" key="3">
    <source>
        <dbReference type="ARBA" id="ARBA00022475"/>
    </source>
</evidence>
<dbReference type="FunFam" id="1.20.120.140:FF:000002">
    <property type="entry name" value="Signal recognition particle receptor FtsY"/>
    <property type="match status" value="1"/>
</dbReference>
<organism evidence="12">
    <name type="scientific">hydrothermal vent metagenome</name>
    <dbReference type="NCBI Taxonomy" id="652676"/>
    <lineage>
        <taxon>unclassified sequences</taxon>
        <taxon>metagenomes</taxon>
        <taxon>ecological metagenomes</taxon>
    </lineage>
</organism>
<dbReference type="GO" id="GO:0005525">
    <property type="term" value="F:GTP binding"/>
    <property type="evidence" value="ECO:0007669"/>
    <property type="project" value="UniProtKB-KW"/>
</dbReference>
<keyword evidence="9 12" id="KW-0675">Receptor</keyword>
<evidence type="ECO:0000256" key="10">
    <source>
        <dbReference type="SAM" id="MobiDB-lite"/>
    </source>
</evidence>
<dbReference type="PANTHER" id="PTHR43134">
    <property type="entry name" value="SIGNAL RECOGNITION PARTICLE RECEPTOR SUBUNIT ALPHA"/>
    <property type="match status" value="1"/>
</dbReference>
<evidence type="ECO:0000259" key="11">
    <source>
        <dbReference type="PROSITE" id="PS00300"/>
    </source>
</evidence>
<evidence type="ECO:0000256" key="6">
    <source>
        <dbReference type="ARBA" id="ARBA00022801"/>
    </source>
</evidence>
<dbReference type="GO" id="GO:0005047">
    <property type="term" value="F:signal recognition particle binding"/>
    <property type="evidence" value="ECO:0007669"/>
    <property type="project" value="TreeGrafter"/>
</dbReference>
<dbReference type="GO" id="GO:0005886">
    <property type="term" value="C:plasma membrane"/>
    <property type="evidence" value="ECO:0007669"/>
    <property type="project" value="UniProtKB-SubCell"/>
</dbReference>
<feature type="compositionally biased region" description="Basic residues" evidence="10">
    <location>
        <begin position="1"/>
        <end position="11"/>
    </location>
</feature>
<dbReference type="FunFam" id="3.40.50.300:FF:000053">
    <property type="entry name" value="Signal recognition particle receptor FtsY"/>
    <property type="match status" value="1"/>
</dbReference>
<evidence type="ECO:0000256" key="7">
    <source>
        <dbReference type="ARBA" id="ARBA00023134"/>
    </source>
</evidence>
<feature type="compositionally biased region" description="Basic and acidic residues" evidence="10">
    <location>
        <begin position="12"/>
        <end position="23"/>
    </location>
</feature>
<dbReference type="InterPro" id="IPR036225">
    <property type="entry name" value="SRP/SRP_N"/>
</dbReference>
<keyword evidence="6" id="KW-0378">Hydrolase</keyword>
<dbReference type="Gene3D" id="1.20.120.140">
    <property type="entry name" value="Signal recognition particle SRP54, nucleotide-binding domain"/>
    <property type="match status" value="1"/>
</dbReference>
<comment type="subcellular location">
    <subcellularLocation>
        <location evidence="1">Cell membrane</location>
        <topology evidence="1">Peripheral membrane protein</topology>
        <orientation evidence="1">Cytoplasmic side</orientation>
    </subcellularLocation>
</comment>
<dbReference type="SUPFAM" id="SSF52540">
    <property type="entry name" value="P-loop containing nucleoside triphosphate hydrolases"/>
    <property type="match status" value="1"/>
</dbReference>
<dbReference type="GO" id="GO:0005737">
    <property type="term" value="C:cytoplasm"/>
    <property type="evidence" value="ECO:0007669"/>
    <property type="project" value="UniProtKB-ARBA"/>
</dbReference>
<dbReference type="Gene3D" id="3.40.50.300">
    <property type="entry name" value="P-loop containing nucleotide triphosphate hydrolases"/>
    <property type="match status" value="1"/>
</dbReference>
<dbReference type="PROSITE" id="PS00300">
    <property type="entry name" value="SRP54"/>
    <property type="match status" value="1"/>
</dbReference>
<accession>A0A3B0VFI1</accession>
<dbReference type="SMART" id="SM00382">
    <property type="entry name" value="AAA"/>
    <property type="match status" value="1"/>
</dbReference>